<dbReference type="SUPFAM" id="SSF53254">
    <property type="entry name" value="Phosphoglycerate mutase-like"/>
    <property type="match status" value="1"/>
</dbReference>
<dbReference type="EMBL" id="VLLF01000005">
    <property type="protein sequence ID" value="TWI87265.1"/>
    <property type="molecule type" value="Genomic_DNA"/>
</dbReference>
<dbReference type="AlphaFoldDB" id="A0A562T0Y5"/>
<keyword evidence="2" id="KW-1185">Reference proteome</keyword>
<sequence>MSFCIYLTHPEVNIDEAVPVPEWGLSEVGRERAAKFLDLPFARDIKRVISSAEKKAVDTAHAIADPLKIPVLTLQPLHENDRSATGYLPPEEFDKVADEFFSDPYTSVRGWERAFDAQMRIVSGVQAALVRIPPDTPILFAGHGGVGTLLMCHLMNTPISREHDQKRAGSWFQFDRKDLTEKAASKLSWTEL</sequence>
<dbReference type="InterPro" id="IPR029033">
    <property type="entry name" value="His_PPase_superfam"/>
</dbReference>
<comment type="caution">
    <text evidence="1">The sequence shown here is derived from an EMBL/GenBank/DDBJ whole genome shotgun (WGS) entry which is preliminary data.</text>
</comment>
<proteinExistence type="predicted"/>
<accession>A0A562T0Y5</accession>
<dbReference type="RefSeq" id="WP_145343704.1">
    <property type="nucleotide sequence ID" value="NZ_SMLY01000082.1"/>
</dbReference>
<evidence type="ECO:0000313" key="2">
    <source>
        <dbReference type="Proteomes" id="UP000320593"/>
    </source>
</evidence>
<name>A0A562T0Y5_9HYPH</name>
<dbReference type="OrthoDB" id="34197at2"/>
<gene>
    <name evidence="1" type="ORF">JM93_02506</name>
</gene>
<dbReference type="Gene3D" id="3.40.50.1240">
    <property type="entry name" value="Phosphoglycerate mutase-like"/>
    <property type="match status" value="1"/>
</dbReference>
<evidence type="ECO:0000313" key="1">
    <source>
        <dbReference type="EMBL" id="TWI87265.1"/>
    </source>
</evidence>
<reference evidence="1 2" key="1">
    <citation type="submission" date="2019-07" db="EMBL/GenBank/DDBJ databases">
        <title>Genomic Encyclopedia of Archaeal and Bacterial Type Strains, Phase II (KMG-II): from individual species to whole genera.</title>
        <authorList>
            <person name="Goeker M."/>
        </authorList>
    </citation>
    <scope>NUCLEOTIDE SEQUENCE [LARGE SCALE GENOMIC DNA]</scope>
    <source>
        <strain evidence="1 2">ATCC BAA-252</strain>
    </source>
</reference>
<organism evidence="1 2">
    <name type="scientific">Roseibium hamelinense</name>
    <dbReference type="NCBI Taxonomy" id="150831"/>
    <lineage>
        <taxon>Bacteria</taxon>
        <taxon>Pseudomonadati</taxon>
        <taxon>Pseudomonadota</taxon>
        <taxon>Alphaproteobacteria</taxon>
        <taxon>Hyphomicrobiales</taxon>
        <taxon>Stappiaceae</taxon>
        <taxon>Roseibium</taxon>
    </lineage>
</organism>
<dbReference type="Pfam" id="PF00300">
    <property type="entry name" value="His_Phos_1"/>
    <property type="match status" value="1"/>
</dbReference>
<dbReference type="Proteomes" id="UP000320593">
    <property type="component" value="Unassembled WGS sequence"/>
</dbReference>
<dbReference type="InterPro" id="IPR013078">
    <property type="entry name" value="His_Pase_superF_clade-1"/>
</dbReference>
<protein>
    <submittedName>
        <fullName evidence="1">Broad specificity phosphatase PhoE</fullName>
    </submittedName>
</protein>